<feature type="non-terminal residue" evidence="3">
    <location>
        <position position="1"/>
    </location>
</feature>
<keyword evidence="4" id="KW-1185">Reference proteome</keyword>
<accession>A0AAV5U554</accession>
<feature type="transmembrane region" description="Helical" evidence="2">
    <location>
        <begin position="112"/>
        <end position="136"/>
    </location>
</feature>
<comment type="caution">
    <text evidence="3">The sequence shown here is derived from an EMBL/GenBank/DDBJ whole genome shotgun (WGS) entry which is preliminary data.</text>
</comment>
<feature type="region of interest" description="Disordered" evidence="1">
    <location>
        <begin position="157"/>
        <end position="177"/>
    </location>
</feature>
<dbReference type="Proteomes" id="UP001432027">
    <property type="component" value="Unassembled WGS sequence"/>
</dbReference>
<organism evidence="3 4">
    <name type="scientific">Pristionchus entomophagus</name>
    <dbReference type="NCBI Taxonomy" id="358040"/>
    <lineage>
        <taxon>Eukaryota</taxon>
        <taxon>Metazoa</taxon>
        <taxon>Ecdysozoa</taxon>
        <taxon>Nematoda</taxon>
        <taxon>Chromadorea</taxon>
        <taxon>Rhabditida</taxon>
        <taxon>Rhabditina</taxon>
        <taxon>Diplogasteromorpha</taxon>
        <taxon>Diplogasteroidea</taxon>
        <taxon>Neodiplogasteridae</taxon>
        <taxon>Pristionchus</taxon>
    </lineage>
</organism>
<dbReference type="AlphaFoldDB" id="A0AAV5U554"/>
<name>A0AAV5U554_9BILA</name>
<evidence type="ECO:0000313" key="3">
    <source>
        <dbReference type="EMBL" id="GMT01559.1"/>
    </source>
</evidence>
<keyword evidence="2" id="KW-0812">Transmembrane</keyword>
<evidence type="ECO:0000256" key="2">
    <source>
        <dbReference type="SAM" id="Phobius"/>
    </source>
</evidence>
<protein>
    <submittedName>
        <fullName evidence="3">Uncharacterized protein</fullName>
    </submittedName>
</protein>
<evidence type="ECO:0000256" key="1">
    <source>
        <dbReference type="SAM" id="MobiDB-lite"/>
    </source>
</evidence>
<feature type="compositionally biased region" description="Basic residues" evidence="1">
    <location>
        <begin position="158"/>
        <end position="167"/>
    </location>
</feature>
<reference evidence="3" key="1">
    <citation type="submission" date="2023-10" db="EMBL/GenBank/DDBJ databases">
        <title>Genome assembly of Pristionchus species.</title>
        <authorList>
            <person name="Yoshida K."/>
            <person name="Sommer R.J."/>
        </authorList>
    </citation>
    <scope>NUCLEOTIDE SEQUENCE</scope>
    <source>
        <strain evidence="3">RS0144</strain>
    </source>
</reference>
<gene>
    <name evidence="3" type="ORF">PENTCL1PPCAC_23733</name>
</gene>
<proteinExistence type="predicted"/>
<evidence type="ECO:0000313" key="4">
    <source>
        <dbReference type="Proteomes" id="UP001432027"/>
    </source>
</evidence>
<dbReference type="EMBL" id="BTSX01000005">
    <property type="protein sequence ID" value="GMT01559.1"/>
    <property type="molecule type" value="Genomic_DNA"/>
</dbReference>
<keyword evidence="2" id="KW-1133">Transmembrane helix</keyword>
<sequence length="200" mass="21494">FVSFSQPSSTSTRERKGLCALRISTSSTSLPATATGKLCTRVPLDAGRTASGRRMTSRTSKSPSRPTRLCCASARRSVRISTEYFWKSSNIVTTTEAPFLAAFRLNGSLWPLYLFGAGIFLVVVAVIVGGIVCIVVTKKKKAAKKKAMESVSVTFKAPPKHGKRKKDGRSGKCPSSTASLTLTAPRTRSLVLLRSLLPLV</sequence>
<keyword evidence="2" id="KW-0472">Membrane</keyword>